<name>A0A1E5QF13_9CYAN</name>
<gene>
    <name evidence="2" type="ORF">BH720_21540</name>
</gene>
<protein>
    <submittedName>
        <fullName evidence="2">Nitrogenase</fullName>
    </submittedName>
</protein>
<dbReference type="AlphaFoldDB" id="A0A1E5QF13"/>
<dbReference type="InterPro" id="IPR009717">
    <property type="entry name" value="Mo-dep_Nase_C"/>
</dbReference>
<evidence type="ECO:0000313" key="2">
    <source>
        <dbReference type="EMBL" id="OEJ73191.1"/>
    </source>
</evidence>
<dbReference type="OrthoDB" id="516441at2"/>
<feature type="domain" description="Mo-dependent nitrogenase C-terminal" evidence="1">
    <location>
        <begin position="23"/>
        <end position="103"/>
    </location>
</feature>
<evidence type="ECO:0000259" key="1">
    <source>
        <dbReference type="Pfam" id="PF06967"/>
    </source>
</evidence>
<dbReference type="EMBL" id="MJGC01000099">
    <property type="protein sequence ID" value="OEJ73191.1"/>
    <property type="molecule type" value="Genomic_DNA"/>
</dbReference>
<dbReference type="Pfam" id="PF06967">
    <property type="entry name" value="Mo-nitro_C"/>
    <property type="match status" value="1"/>
</dbReference>
<organism evidence="2">
    <name type="scientific">Desertifilum tharense IPPAS B-1220</name>
    <dbReference type="NCBI Taxonomy" id="1781255"/>
    <lineage>
        <taxon>Bacteria</taxon>
        <taxon>Bacillati</taxon>
        <taxon>Cyanobacteriota</taxon>
        <taxon>Cyanophyceae</taxon>
        <taxon>Desertifilales</taxon>
        <taxon>Desertifilaceae</taxon>
        <taxon>Desertifilum</taxon>
    </lineage>
</organism>
<comment type="caution">
    <text evidence="2">The sequence shown here is derived from an EMBL/GenBank/DDBJ whole genome shotgun (WGS) entry which is preliminary data.</text>
</comment>
<sequence length="104" mass="12288">MVTIFPKRFPLWSLPRQQPLDWLAPARQWLNQIEFHNPQLAHQVCQIIPSRCAFERDITLFGQTYHIQALCKLNPLYNELAYLRLRALTYLADECGEEVTKYIA</sequence>
<dbReference type="STRING" id="1781255.BH720_21540"/>
<proteinExistence type="predicted"/>
<accession>A0A1E5QF13</accession>
<reference evidence="2" key="1">
    <citation type="submission" date="2016-09" db="EMBL/GenBank/DDBJ databases">
        <title>Draft genome of thermotolerant cyanobacterium Desertifilum sp. strain IPPAS B-1220.</title>
        <authorList>
            <person name="Sinetova M.A."/>
            <person name="Bolakhan K."/>
            <person name="Zayadan B.K."/>
            <person name="Mironov K.S."/>
            <person name="Ustinova V."/>
            <person name="Kupriyanova E.V."/>
            <person name="Sidorov R.A."/>
            <person name="Skrypnik A.N."/>
            <person name="Gogoleva N.E."/>
            <person name="Gogolev Y.V."/>
            <person name="Los D.A."/>
        </authorList>
    </citation>
    <scope>NUCLEOTIDE SEQUENCE [LARGE SCALE GENOMIC DNA]</scope>
    <source>
        <strain evidence="2">IPPAS B-1220</strain>
    </source>
</reference>